<comment type="caution">
    <text evidence="2">The sequence shown here is derived from an EMBL/GenBank/DDBJ whole genome shotgun (WGS) entry which is preliminary data.</text>
</comment>
<organism evidence="2 3">
    <name type="scientific">Brevibacillus borstelensis AK1</name>
    <dbReference type="NCBI Taxonomy" id="1300222"/>
    <lineage>
        <taxon>Bacteria</taxon>
        <taxon>Bacillati</taxon>
        <taxon>Bacillota</taxon>
        <taxon>Bacilli</taxon>
        <taxon>Bacillales</taxon>
        <taxon>Paenibacillaceae</taxon>
        <taxon>Brevibacillus</taxon>
    </lineage>
</organism>
<dbReference type="OrthoDB" id="2475313at2"/>
<dbReference type="PATRIC" id="fig|1300222.3.peg.1322"/>
<gene>
    <name evidence="2" type="ORF">I532_06445</name>
</gene>
<evidence type="ECO:0000256" key="1">
    <source>
        <dbReference type="SAM" id="Phobius"/>
    </source>
</evidence>
<keyword evidence="3" id="KW-1185">Reference proteome</keyword>
<keyword evidence="1" id="KW-0472">Membrane</keyword>
<keyword evidence="1" id="KW-1133">Transmembrane helix</keyword>
<feature type="transmembrane region" description="Helical" evidence="1">
    <location>
        <begin position="84"/>
        <end position="101"/>
    </location>
</feature>
<dbReference type="EMBL" id="APBN01000002">
    <property type="protein sequence ID" value="EMT53631.1"/>
    <property type="molecule type" value="Genomic_DNA"/>
</dbReference>
<keyword evidence="1" id="KW-0812">Transmembrane</keyword>
<dbReference type="Proteomes" id="UP000012081">
    <property type="component" value="Unassembled WGS sequence"/>
</dbReference>
<accession>M8E2Z9</accession>
<feature type="transmembrane region" description="Helical" evidence="1">
    <location>
        <begin position="43"/>
        <end position="63"/>
    </location>
</feature>
<dbReference type="RefSeq" id="WP_003387129.1">
    <property type="nucleotide sequence ID" value="NZ_APBN01000002.1"/>
</dbReference>
<feature type="transmembrane region" description="Helical" evidence="1">
    <location>
        <begin position="107"/>
        <end position="124"/>
    </location>
</feature>
<evidence type="ECO:0000313" key="2">
    <source>
        <dbReference type="EMBL" id="EMT53631.1"/>
    </source>
</evidence>
<protein>
    <submittedName>
        <fullName evidence="2">Uncharacterized protein</fullName>
    </submittedName>
</protein>
<evidence type="ECO:0000313" key="3">
    <source>
        <dbReference type="Proteomes" id="UP000012081"/>
    </source>
</evidence>
<dbReference type="GeneID" id="89500143"/>
<name>M8E2Z9_9BACL</name>
<dbReference type="STRING" id="1300222.I532_06445"/>
<dbReference type="AlphaFoldDB" id="M8E2Z9"/>
<sequence>MTAYLKDLIAGVLAWWSMNGAYKLFPVKELAARGLGEGMTLLLFKPIELIISVSLFLIASLLWGKPFVGHFLRLTQRPLSMDSFLHLMMCGYFSLIAYIQYVKMPGPTAVLLIFLLLFSIIKLIRRRALYTEITQLTRKK</sequence>
<reference evidence="2 3" key="1">
    <citation type="submission" date="2013-03" db="EMBL/GenBank/DDBJ databases">
        <title>Assembly of a new bacterial strain Brevibacillus borstelensis AK1.</title>
        <authorList>
            <person name="Rajan I."/>
            <person name="PoliReddy D."/>
            <person name="Sugumar T."/>
            <person name="Rathinam K."/>
            <person name="Alqarawi S."/>
            <person name="Khalil A.B."/>
            <person name="Sivakumar N."/>
        </authorList>
    </citation>
    <scope>NUCLEOTIDE SEQUENCE [LARGE SCALE GENOMIC DNA]</scope>
    <source>
        <strain evidence="2 3">AK1</strain>
    </source>
</reference>
<proteinExistence type="predicted"/>